<dbReference type="Proteomes" id="UP000642748">
    <property type="component" value="Unassembled WGS sequence"/>
</dbReference>
<gene>
    <name evidence="1" type="ORF">Raf01_97420</name>
</gene>
<evidence type="ECO:0000313" key="1">
    <source>
        <dbReference type="EMBL" id="GIH21570.1"/>
    </source>
</evidence>
<dbReference type="EMBL" id="BONZ01000141">
    <property type="protein sequence ID" value="GIH21570.1"/>
    <property type="molecule type" value="Genomic_DNA"/>
</dbReference>
<organism evidence="1 2">
    <name type="scientific">Rugosimonospora africana</name>
    <dbReference type="NCBI Taxonomy" id="556532"/>
    <lineage>
        <taxon>Bacteria</taxon>
        <taxon>Bacillati</taxon>
        <taxon>Actinomycetota</taxon>
        <taxon>Actinomycetes</taxon>
        <taxon>Micromonosporales</taxon>
        <taxon>Micromonosporaceae</taxon>
        <taxon>Rugosimonospora</taxon>
    </lineage>
</organism>
<keyword evidence="2" id="KW-1185">Reference proteome</keyword>
<evidence type="ECO:0000313" key="2">
    <source>
        <dbReference type="Proteomes" id="UP000642748"/>
    </source>
</evidence>
<sequence length="107" mass="12228">MDLTDRLAAVAALYEAHRNAPFPSRWRGADVAGFDMIMLDSYPSGCISVWLAQVGVLDDWRWNILAEYEQQLRRVIPELDDYGREYYQRLLDMAELVLEADSPSSSA</sequence>
<name>A0A8J3R241_9ACTN</name>
<dbReference type="RefSeq" id="WP_203924945.1">
    <property type="nucleotide sequence ID" value="NZ_BONZ01000141.1"/>
</dbReference>
<protein>
    <submittedName>
        <fullName evidence="1">Uncharacterized protein</fullName>
    </submittedName>
</protein>
<reference evidence="1" key="1">
    <citation type="submission" date="2021-01" db="EMBL/GenBank/DDBJ databases">
        <title>Whole genome shotgun sequence of Rugosimonospora africana NBRC 104875.</title>
        <authorList>
            <person name="Komaki H."/>
            <person name="Tamura T."/>
        </authorList>
    </citation>
    <scope>NUCLEOTIDE SEQUENCE</scope>
    <source>
        <strain evidence="1">NBRC 104875</strain>
    </source>
</reference>
<accession>A0A8J3R241</accession>
<proteinExistence type="predicted"/>
<comment type="caution">
    <text evidence="1">The sequence shown here is derived from an EMBL/GenBank/DDBJ whole genome shotgun (WGS) entry which is preliminary data.</text>
</comment>
<dbReference type="AlphaFoldDB" id="A0A8J3R241"/>